<comment type="caution">
    <text evidence="1">The sequence shown here is derived from an EMBL/GenBank/DDBJ whole genome shotgun (WGS) entry which is preliminary data.</text>
</comment>
<keyword evidence="2" id="KW-1185">Reference proteome</keyword>
<organism evidence="1 2">
    <name type="scientific">Mycena metata</name>
    <dbReference type="NCBI Taxonomy" id="1033252"/>
    <lineage>
        <taxon>Eukaryota</taxon>
        <taxon>Fungi</taxon>
        <taxon>Dikarya</taxon>
        <taxon>Basidiomycota</taxon>
        <taxon>Agaricomycotina</taxon>
        <taxon>Agaricomycetes</taxon>
        <taxon>Agaricomycetidae</taxon>
        <taxon>Agaricales</taxon>
        <taxon>Marasmiineae</taxon>
        <taxon>Mycenaceae</taxon>
        <taxon>Mycena</taxon>
    </lineage>
</organism>
<protein>
    <submittedName>
        <fullName evidence="1">Uncharacterized protein</fullName>
    </submittedName>
</protein>
<proteinExistence type="predicted"/>
<dbReference type="Proteomes" id="UP001215598">
    <property type="component" value="Unassembled WGS sequence"/>
</dbReference>
<dbReference type="AlphaFoldDB" id="A0AAD7DT80"/>
<accession>A0AAD7DT80</accession>
<name>A0AAD7DT80_9AGAR</name>
<evidence type="ECO:0000313" key="1">
    <source>
        <dbReference type="EMBL" id="KAJ7699182.1"/>
    </source>
</evidence>
<sequence>MPRIRRSSMVCSAKPFAQVSTLTAAAATATDQLRVRMSENDDITFSSSGSLTSRVAKLEVAVAGLKARAEEIDEALNEFHDLQWETVHRIQRALDELVFQDAQEDCEAAGIHSGSQLRAAVSDPDADTNRSSAAKTIYSQASQNLVTTLATVRMLKAATERWRMPLARTTVVTIEQFREYAANILELTDSALLAKLEDVEEVVRRGPRKGSKVYIFSR</sequence>
<reference evidence="1" key="1">
    <citation type="submission" date="2023-03" db="EMBL/GenBank/DDBJ databases">
        <title>Massive genome expansion in bonnet fungi (Mycena s.s.) driven by repeated elements and novel gene families across ecological guilds.</title>
        <authorList>
            <consortium name="Lawrence Berkeley National Laboratory"/>
            <person name="Harder C.B."/>
            <person name="Miyauchi S."/>
            <person name="Viragh M."/>
            <person name="Kuo A."/>
            <person name="Thoen E."/>
            <person name="Andreopoulos B."/>
            <person name="Lu D."/>
            <person name="Skrede I."/>
            <person name="Drula E."/>
            <person name="Henrissat B."/>
            <person name="Morin E."/>
            <person name="Kohler A."/>
            <person name="Barry K."/>
            <person name="LaButti K."/>
            <person name="Morin E."/>
            <person name="Salamov A."/>
            <person name="Lipzen A."/>
            <person name="Mereny Z."/>
            <person name="Hegedus B."/>
            <person name="Baldrian P."/>
            <person name="Stursova M."/>
            <person name="Weitz H."/>
            <person name="Taylor A."/>
            <person name="Grigoriev I.V."/>
            <person name="Nagy L.G."/>
            <person name="Martin F."/>
            <person name="Kauserud H."/>
        </authorList>
    </citation>
    <scope>NUCLEOTIDE SEQUENCE</scope>
    <source>
        <strain evidence="1">CBHHK182m</strain>
    </source>
</reference>
<evidence type="ECO:0000313" key="2">
    <source>
        <dbReference type="Proteomes" id="UP001215598"/>
    </source>
</evidence>
<dbReference type="EMBL" id="JARKIB010000575">
    <property type="protein sequence ID" value="KAJ7699182.1"/>
    <property type="molecule type" value="Genomic_DNA"/>
</dbReference>
<gene>
    <name evidence="1" type="ORF">B0H16DRAFT_1836574</name>
</gene>